<keyword evidence="17" id="KW-1185">Reference proteome</keyword>
<dbReference type="Pfam" id="PF00430">
    <property type="entry name" value="ATP-synt_B"/>
    <property type="match status" value="1"/>
</dbReference>
<evidence type="ECO:0000256" key="8">
    <source>
        <dbReference type="ARBA" id="ARBA00023136"/>
    </source>
</evidence>
<protein>
    <recommendedName>
        <fullName evidence="13">ATP synthase subunit b</fullName>
    </recommendedName>
    <alternativeName>
        <fullName evidence="13">ATP synthase F(0) sector subunit b</fullName>
    </alternativeName>
    <alternativeName>
        <fullName evidence="13">ATPase subunit I</fullName>
    </alternativeName>
    <alternativeName>
        <fullName evidence="13">F-type ATPase subunit b</fullName>
        <shortName evidence="13">F-ATPase subunit b</shortName>
    </alternativeName>
</protein>
<evidence type="ECO:0000256" key="7">
    <source>
        <dbReference type="ARBA" id="ARBA00023065"/>
    </source>
</evidence>
<dbReference type="HAMAP" id="MF_01398">
    <property type="entry name" value="ATP_synth_b_bprime"/>
    <property type="match status" value="1"/>
</dbReference>
<evidence type="ECO:0000313" key="17">
    <source>
        <dbReference type="Proteomes" id="UP001165343"/>
    </source>
</evidence>
<evidence type="ECO:0000256" key="9">
    <source>
        <dbReference type="ARBA" id="ARBA00023310"/>
    </source>
</evidence>
<accession>A0ABT0RDP5</accession>
<dbReference type="InterPro" id="IPR050059">
    <property type="entry name" value="ATP_synthase_B_chain"/>
</dbReference>
<evidence type="ECO:0000256" key="15">
    <source>
        <dbReference type="SAM" id="Coils"/>
    </source>
</evidence>
<evidence type="ECO:0000256" key="4">
    <source>
        <dbReference type="ARBA" id="ARBA00022692"/>
    </source>
</evidence>
<evidence type="ECO:0000256" key="3">
    <source>
        <dbReference type="ARBA" id="ARBA00022547"/>
    </source>
</evidence>
<keyword evidence="8 13" id="KW-0472">Membrane</keyword>
<comment type="function">
    <text evidence="11">Component of the F(0) channel, it forms part of the peripheral stalk, linking F(1) to F(0). The b'-subunit is a diverged and duplicated form of b found in plants and photosynthetic bacteria.</text>
</comment>
<keyword evidence="13" id="KW-1003">Cell membrane</keyword>
<evidence type="ECO:0000256" key="10">
    <source>
        <dbReference type="ARBA" id="ARBA00025198"/>
    </source>
</evidence>
<dbReference type="RefSeq" id="WP_249867314.1">
    <property type="nucleotide sequence ID" value="NZ_JAMGBC010000001.1"/>
</dbReference>
<keyword evidence="2 13" id="KW-0813">Transport</keyword>
<feature type="coiled-coil region" evidence="15">
    <location>
        <begin position="51"/>
        <end position="135"/>
    </location>
</feature>
<evidence type="ECO:0000256" key="1">
    <source>
        <dbReference type="ARBA" id="ARBA00005513"/>
    </source>
</evidence>
<comment type="caution">
    <text evidence="16">The sequence shown here is derived from an EMBL/GenBank/DDBJ whole genome shotgun (WGS) entry which is preliminary data.</text>
</comment>
<evidence type="ECO:0000313" key="16">
    <source>
        <dbReference type="EMBL" id="MCL6678354.1"/>
    </source>
</evidence>
<evidence type="ECO:0000256" key="11">
    <source>
        <dbReference type="ARBA" id="ARBA00025614"/>
    </source>
</evidence>
<dbReference type="InterPro" id="IPR002146">
    <property type="entry name" value="ATP_synth_b/b'su_bac/chlpt"/>
</dbReference>
<keyword evidence="5 13" id="KW-0375">Hydrogen ion transport</keyword>
<evidence type="ECO:0000256" key="12">
    <source>
        <dbReference type="ARBA" id="ARBA00037847"/>
    </source>
</evidence>
<organism evidence="16 17">
    <name type="scientific">Sphingomonas anseongensis</name>
    <dbReference type="NCBI Taxonomy" id="2908207"/>
    <lineage>
        <taxon>Bacteria</taxon>
        <taxon>Pseudomonadati</taxon>
        <taxon>Pseudomonadota</taxon>
        <taxon>Alphaproteobacteria</taxon>
        <taxon>Sphingomonadales</taxon>
        <taxon>Sphingomonadaceae</taxon>
        <taxon>Sphingomonas</taxon>
    </lineage>
</organism>
<evidence type="ECO:0000256" key="13">
    <source>
        <dbReference type="HAMAP-Rule" id="MF_01398"/>
    </source>
</evidence>
<gene>
    <name evidence="13" type="primary">atpF</name>
    <name evidence="16" type="ORF">LZ519_03350</name>
</gene>
<keyword evidence="4 13" id="KW-0812">Transmembrane</keyword>
<evidence type="ECO:0000256" key="2">
    <source>
        <dbReference type="ARBA" id="ARBA00022448"/>
    </source>
</evidence>
<keyword evidence="7 13" id="KW-0406">Ion transport</keyword>
<dbReference type="PANTHER" id="PTHR33445">
    <property type="entry name" value="ATP SYNTHASE SUBUNIT B', CHLOROPLASTIC"/>
    <property type="match status" value="1"/>
</dbReference>
<keyword evidence="9 13" id="KW-0066">ATP synthesis</keyword>
<dbReference type="PANTHER" id="PTHR33445:SF1">
    <property type="entry name" value="ATP SYNTHASE SUBUNIT B"/>
    <property type="match status" value="1"/>
</dbReference>
<dbReference type="Proteomes" id="UP001165343">
    <property type="component" value="Unassembled WGS sequence"/>
</dbReference>
<comment type="similarity">
    <text evidence="1 13 14">Belongs to the ATPase B chain family.</text>
</comment>
<feature type="transmembrane region" description="Helical" evidence="13">
    <location>
        <begin position="20"/>
        <end position="43"/>
    </location>
</feature>
<comment type="subunit">
    <text evidence="13">F-type ATPases have 2 components, F(1) - the catalytic core - and F(0) - the membrane proton channel. F(1) has five subunits: alpha(3), beta(3), gamma(1), delta(1), epsilon(1). F(0) has three main subunits: a(1), b(2) and c(10-14). The alpha and beta chains form an alternating ring which encloses part of the gamma chain. F(1) is attached to F(0) by a central stalk formed by the gamma and epsilon chains, while a peripheral stalk is formed by the delta and b chains.</text>
</comment>
<dbReference type="EMBL" id="JAMGBC010000001">
    <property type="protein sequence ID" value="MCL6678354.1"/>
    <property type="molecule type" value="Genomic_DNA"/>
</dbReference>
<evidence type="ECO:0000256" key="14">
    <source>
        <dbReference type="RuleBase" id="RU003848"/>
    </source>
</evidence>
<dbReference type="CDD" id="cd06503">
    <property type="entry name" value="ATP-synt_Fo_b"/>
    <property type="match status" value="1"/>
</dbReference>
<keyword evidence="15" id="KW-0175">Coiled coil</keyword>
<comment type="subcellular location">
    <subcellularLocation>
        <location evidence="13">Cell membrane</location>
        <topology evidence="13">Single-pass membrane protein</topology>
    </subcellularLocation>
    <subcellularLocation>
        <location evidence="12">Endomembrane system</location>
        <topology evidence="12">Single-pass membrane protein</topology>
    </subcellularLocation>
</comment>
<proteinExistence type="inferred from homology"/>
<reference evidence="16" key="1">
    <citation type="submission" date="2022-05" db="EMBL/GenBank/DDBJ databases">
        <authorList>
            <person name="Jo J.-H."/>
            <person name="Im W.-T."/>
        </authorList>
    </citation>
    <scope>NUCLEOTIDE SEQUENCE</scope>
    <source>
        <strain evidence="16">RG327</strain>
    </source>
</reference>
<keyword evidence="6 13" id="KW-1133">Transmembrane helix</keyword>
<name>A0ABT0RDP5_9SPHN</name>
<evidence type="ECO:0000256" key="6">
    <source>
        <dbReference type="ARBA" id="ARBA00022989"/>
    </source>
</evidence>
<keyword evidence="3 13" id="KW-0138">CF(0)</keyword>
<sequence length="180" mass="19006">MAEFTTVQEVPSETGHEEATAFGLGPGFYIALAMLVVIGLLMWGKAHKMVASALDKKIAAISAQLAEAQDLRKQAEALKAEYAAKGAAAEKEAAAMIERAQHEAEAMLEKARADAEALVERRARMAEDKIAAEERAAIQQLRAAVAEAATSAAAQILSEQVTGQADSALIDKAIKGFDGR</sequence>
<comment type="function">
    <text evidence="10 13">F(1)F(0) ATP synthase produces ATP from ADP in the presence of a proton or sodium gradient. F-type ATPases consist of two structural domains, F(1) containing the extramembraneous catalytic core and F(0) containing the membrane proton channel, linked together by a central stalk and a peripheral stalk. During catalysis, ATP synthesis in the catalytic domain of F(1) is coupled via a rotary mechanism of the central stalk subunits to proton translocation.</text>
</comment>
<evidence type="ECO:0000256" key="5">
    <source>
        <dbReference type="ARBA" id="ARBA00022781"/>
    </source>
</evidence>